<dbReference type="EMBL" id="DSVQ01000006">
    <property type="protein sequence ID" value="HGT38172.1"/>
    <property type="molecule type" value="Genomic_DNA"/>
</dbReference>
<name>A0A7C4LIX2_9PLAN</name>
<feature type="transmembrane region" description="Helical" evidence="2">
    <location>
        <begin position="32"/>
        <end position="51"/>
    </location>
</feature>
<feature type="transmembrane region" description="Helical" evidence="2">
    <location>
        <begin position="115"/>
        <end position="134"/>
    </location>
</feature>
<evidence type="ECO:0000256" key="2">
    <source>
        <dbReference type="SAM" id="Phobius"/>
    </source>
</evidence>
<feature type="transmembrane region" description="Helical" evidence="2">
    <location>
        <begin position="162"/>
        <end position="178"/>
    </location>
</feature>
<dbReference type="AlphaFoldDB" id="A0A7C4LIX2"/>
<feature type="transmembrane region" description="Helical" evidence="2">
    <location>
        <begin position="190"/>
        <end position="216"/>
    </location>
</feature>
<comment type="caution">
    <text evidence="3">The sequence shown here is derived from an EMBL/GenBank/DDBJ whole genome shotgun (WGS) entry which is preliminary data.</text>
</comment>
<feature type="region of interest" description="Disordered" evidence="1">
    <location>
        <begin position="528"/>
        <end position="547"/>
    </location>
</feature>
<evidence type="ECO:0000313" key="3">
    <source>
        <dbReference type="EMBL" id="HGT38172.1"/>
    </source>
</evidence>
<sequence length="561" mass="63374">MTICELPANLLEAPRSPSAHVARTALQSSRSWGDVLLFVLLSACCVIPIWIGEFFPSQNGPWFLLPTQMFLRYGDPTYNYADFYVRNWHPIPHLLHDALVGVASLALPLLTAEKVVLTFNALLLPAAIFAWLTAVAPSRRWLGYLSFLMVLNYPFFRGYHDFTLSLGLYYLALAYWYGRRHHMTCGQWAVLAVLSVLVFLSHLLTFALLAGSIGWIRLFETRSWTKASATVALATWPGWLLAADYVWLNSRASWINREDTEWLPLHWTAEFFFRQFFHTVSTPAYYVAVAAWAWIVVFACLGWKQSGGSMTEGLKRLLRHPLTSLLVFFICLYFVMPYKILGWHKANIRLVAVILGMLLASVATMPRLDISQGMQRLFLGTVAAATAVQTACVTPEVVRMNAALMQYVSGVKHFARKATLLPIHLENPAFGGIRPLTRAYEYYHLAHGGANGHSLPSMNTLSIMWYREYPITRRFPIYEPGNPEVLAAIRAAYDYVLVLGSDDRVFDELAAAGFEVVHRNERIQLFRNRDQRQSGSQATNVSQPVKETVVGRRLTSQVASD</sequence>
<feature type="transmembrane region" description="Helical" evidence="2">
    <location>
        <begin position="283"/>
        <end position="301"/>
    </location>
</feature>
<protein>
    <recommendedName>
        <fullName evidence="4">Glycosyltransferase RgtA/B/C/D-like domain-containing protein</fullName>
    </recommendedName>
</protein>
<organism evidence="3">
    <name type="scientific">Schlesneria paludicola</name>
    <dbReference type="NCBI Taxonomy" id="360056"/>
    <lineage>
        <taxon>Bacteria</taxon>
        <taxon>Pseudomonadati</taxon>
        <taxon>Planctomycetota</taxon>
        <taxon>Planctomycetia</taxon>
        <taxon>Planctomycetales</taxon>
        <taxon>Planctomycetaceae</taxon>
        <taxon>Schlesneria</taxon>
    </lineage>
</organism>
<evidence type="ECO:0008006" key="4">
    <source>
        <dbReference type="Google" id="ProtNLM"/>
    </source>
</evidence>
<accession>A0A7C4LIX2</accession>
<keyword evidence="2" id="KW-0472">Membrane</keyword>
<gene>
    <name evidence="3" type="ORF">ENS64_02725</name>
</gene>
<feature type="compositionally biased region" description="Polar residues" evidence="1">
    <location>
        <begin position="533"/>
        <end position="545"/>
    </location>
</feature>
<feature type="transmembrane region" description="Helical" evidence="2">
    <location>
        <begin position="346"/>
        <end position="366"/>
    </location>
</feature>
<proteinExistence type="predicted"/>
<reference evidence="3" key="1">
    <citation type="journal article" date="2020" name="mSystems">
        <title>Genome- and Community-Level Interaction Insights into Carbon Utilization and Element Cycling Functions of Hydrothermarchaeota in Hydrothermal Sediment.</title>
        <authorList>
            <person name="Zhou Z."/>
            <person name="Liu Y."/>
            <person name="Xu W."/>
            <person name="Pan J."/>
            <person name="Luo Z.H."/>
            <person name="Li M."/>
        </authorList>
    </citation>
    <scope>NUCLEOTIDE SEQUENCE [LARGE SCALE GENOMIC DNA]</scope>
    <source>
        <strain evidence="3">SpSt-508</strain>
    </source>
</reference>
<evidence type="ECO:0000256" key="1">
    <source>
        <dbReference type="SAM" id="MobiDB-lite"/>
    </source>
</evidence>
<feature type="transmembrane region" description="Helical" evidence="2">
    <location>
        <begin position="322"/>
        <end position="340"/>
    </location>
</feature>
<keyword evidence="2" id="KW-1133">Transmembrane helix</keyword>
<keyword evidence="2" id="KW-0812">Transmembrane</keyword>